<evidence type="ECO:0000313" key="1">
    <source>
        <dbReference type="EMBL" id="PJJ40237.1"/>
    </source>
</evidence>
<accession>A0A2M9A3N4</accession>
<organism evidence="1 2">
    <name type="scientific">Hallerella succinigenes</name>
    <dbReference type="NCBI Taxonomy" id="1896222"/>
    <lineage>
        <taxon>Bacteria</taxon>
        <taxon>Pseudomonadati</taxon>
        <taxon>Fibrobacterota</taxon>
        <taxon>Fibrobacteria</taxon>
        <taxon>Fibrobacterales</taxon>
        <taxon>Fibrobacteraceae</taxon>
        <taxon>Hallerella</taxon>
    </lineage>
</organism>
<name>A0A2M9A3N4_9BACT</name>
<evidence type="ECO:0000313" key="2">
    <source>
        <dbReference type="Proteomes" id="UP000231134"/>
    </source>
</evidence>
<gene>
    <name evidence="1" type="ORF">BGX16_0150</name>
</gene>
<protein>
    <submittedName>
        <fullName evidence="1">Uncharacterized protein</fullName>
    </submittedName>
</protein>
<sequence>MRKKSDNKVKLNEPNISSSFVSEVKQIIYLGRQKAYASINSAKGSFRNYPRNRQNLYVKCFFLRLIFRGYQKSLFPIQKA</sequence>
<dbReference type="Proteomes" id="UP000231134">
    <property type="component" value="Unassembled WGS sequence"/>
</dbReference>
<dbReference type="EMBL" id="PGEX01000001">
    <property type="protein sequence ID" value="PJJ40237.1"/>
    <property type="molecule type" value="Genomic_DNA"/>
</dbReference>
<keyword evidence="2" id="KW-1185">Reference proteome</keyword>
<comment type="caution">
    <text evidence="1">The sequence shown here is derived from an EMBL/GenBank/DDBJ whole genome shotgun (WGS) entry which is preliminary data.</text>
</comment>
<dbReference type="AlphaFoldDB" id="A0A2M9A3N4"/>
<reference evidence="1 2" key="1">
    <citation type="submission" date="2017-11" db="EMBL/GenBank/DDBJ databases">
        <title>Animal gut microbial communities from fecal samples from Wisconsin, USA.</title>
        <authorList>
            <person name="Neumann A."/>
        </authorList>
    </citation>
    <scope>NUCLEOTIDE SEQUENCE [LARGE SCALE GENOMIC DNA]</scope>
    <source>
        <strain evidence="1 2">UWS3</strain>
    </source>
</reference>
<proteinExistence type="predicted"/>